<keyword evidence="6" id="KW-0282">Flagellum</keyword>
<gene>
    <name evidence="6" type="ORF">FBY58_0633</name>
</gene>
<proteinExistence type="inferred from homology"/>
<comment type="caution">
    <text evidence="6">The sequence shown here is derived from an EMBL/GenBank/DDBJ whole genome shotgun (WGS) entry which is preliminary data.</text>
</comment>
<dbReference type="Gene3D" id="1.20.1330.10">
    <property type="entry name" value="f41 fragment of flagellin, N-terminal domain"/>
    <property type="match status" value="1"/>
</dbReference>
<dbReference type="SUPFAM" id="SSF64518">
    <property type="entry name" value="Phase 1 flagellin"/>
    <property type="match status" value="1"/>
</dbReference>
<evidence type="ECO:0000256" key="1">
    <source>
        <dbReference type="ARBA" id="ARBA00004365"/>
    </source>
</evidence>
<comment type="similarity">
    <text evidence="3">Belongs to the bacterial flagellin family.</text>
</comment>
<feature type="domain" description="Flagellin N-terminal" evidence="5">
    <location>
        <begin position="10"/>
        <end position="134"/>
    </location>
</feature>
<dbReference type="RefSeq" id="WP_141919443.1">
    <property type="nucleotide sequence ID" value="NZ_VFOF01000001.1"/>
</dbReference>
<dbReference type="PANTHER" id="PTHR42792">
    <property type="entry name" value="FLAGELLIN"/>
    <property type="match status" value="1"/>
</dbReference>
<dbReference type="EMBL" id="VFOF01000001">
    <property type="protein sequence ID" value="TQL17073.1"/>
    <property type="molecule type" value="Genomic_DNA"/>
</dbReference>
<dbReference type="Pfam" id="PF00669">
    <property type="entry name" value="Flagellin_N"/>
    <property type="match status" value="1"/>
</dbReference>
<dbReference type="GO" id="GO:0005576">
    <property type="term" value="C:extracellular region"/>
    <property type="evidence" value="ECO:0007669"/>
    <property type="project" value="UniProtKB-SubCell"/>
</dbReference>
<dbReference type="GO" id="GO:0005198">
    <property type="term" value="F:structural molecule activity"/>
    <property type="evidence" value="ECO:0007669"/>
    <property type="project" value="InterPro"/>
</dbReference>
<evidence type="ECO:0000256" key="3">
    <source>
        <dbReference type="ARBA" id="ARBA00005709"/>
    </source>
</evidence>
<name>A0A542W0L1_ZYMMB</name>
<keyword evidence="4" id="KW-0975">Bacterial flagellum</keyword>
<keyword evidence="6" id="KW-0966">Cell projection</keyword>
<keyword evidence="6" id="KW-0969">Cilium</keyword>
<accession>A0A542W0L1</accession>
<reference evidence="6 7" key="1">
    <citation type="submission" date="2019-06" db="EMBL/GenBank/DDBJ databases">
        <title>Genome sequencing of Zymomonas mobilis strains for genetic engineering and biofuel applications.</title>
        <authorList>
            <person name="Teravest M."/>
        </authorList>
    </citation>
    <scope>NUCLEOTIDE SEQUENCE [LARGE SCALE GENOMIC DNA]</scope>
    <source>
        <strain evidence="6 7">AN0101</strain>
    </source>
</reference>
<evidence type="ECO:0000256" key="2">
    <source>
        <dbReference type="ARBA" id="ARBA00004613"/>
    </source>
</evidence>
<dbReference type="AlphaFoldDB" id="A0A542W0L1"/>
<dbReference type="Proteomes" id="UP000316887">
    <property type="component" value="Unassembled WGS sequence"/>
</dbReference>
<evidence type="ECO:0000313" key="6">
    <source>
        <dbReference type="EMBL" id="TQL17073.1"/>
    </source>
</evidence>
<dbReference type="OrthoDB" id="7597081at2"/>
<comment type="subcellular location">
    <subcellularLocation>
        <location evidence="1">Bacterial flagellum</location>
    </subcellularLocation>
    <subcellularLocation>
        <location evidence="2">Secreted</location>
    </subcellularLocation>
</comment>
<dbReference type="InterPro" id="IPR001029">
    <property type="entry name" value="Flagellin_N"/>
</dbReference>
<protein>
    <submittedName>
        <fullName evidence="6">Flagellar hook-associated protein 3 FlgL</fullName>
    </submittedName>
</protein>
<sequence length="284" mass="30265">MTTKVGLDSAINSMKATSSLIAKYESEINSETKIQQPSDDPVTAKQLDNLRRSLSGNSAYQTNVKTATAVSDQSNAALSDISTQLSSIQNRLQQAMNGTNSTSTQAILAQQISSSADQINSYKTSTDTDGNALFPSDSSQLITYPIGDDRSVAATLTQTQVFSFTASTGSTAGSTVDLSTLLKNTQTAITNNDSTGMSDALNQINDAIKHMTDAQGQQSVLATQISDQNDRLSDQALTMKTTKTSFQAIDYAEVYSLYTASVTQQNAQWSALAQNKSTLFDLLG</sequence>
<dbReference type="GO" id="GO:0009288">
    <property type="term" value="C:bacterial-type flagellum"/>
    <property type="evidence" value="ECO:0007669"/>
    <property type="project" value="UniProtKB-SubCell"/>
</dbReference>
<organism evidence="6 7">
    <name type="scientific">Zymomonas mobilis</name>
    <dbReference type="NCBI Taxonomy" id="542"/>
    <lineage>
        <taxon>Bacteria</taxon>
        <taxon>Pseudomonadati</taxon>
        <taxon>Pseudomonadota</taxon>
        <taxon>Alphaproteobacteria</taxon>
        <taxon>Sphingomonadales</taxon>
        <taxon>Zymomonadaceae</taxon>
        <taxon>Zymomonas</taxon>
    </lineage>
</organism>
<dbReference type="InterPro" id="IPR001492">
    <property type="entry name" value="Flagellin"/>
</dbReference>
<evidence type="ECO:0000313" key="7">
    <source>
        <dbReference type="Proteomes" id="UP000316887"/>
    </source>
</evidence>
<evidence type="ECO:0000256" key="4">
    <source>
        <dbReference type="ARBA" id="ARBA00023143"/>
    </source>
</evidence>
<dbReference type="PANTHER" id="PTHR42792:SF1">
    <property type="entry name" value="FLAGELLAR HOOK-ASSOCIATED PROTEIN 3"/>
    <property type="match status" value="1"/>
</dbReference>
<evidence type="ECO:0000259" key="5">
    <source>
        <dbReference type="Pfam" id="PF00669"/>
    </source>
</evidence>